<dbReference type="InterPro" id="IPR036661">
    <property type="entry name" value="Luciferase-like_sf"/>
</dbReference>
<feature type="domain" description="Luciferase-like" evidence="2">
    <location>
        <begin position="206"/>
        <end position="379"/>
    </location>
</feature>
<dbReference type="AlphaFoldDB" id="A0A4Y3L0P6"/>
<evidence type="ECO:0000256" key="1">
    <source>
        <dbReference type="SAM" id="MobiDB-lite"/>
    </source>
</evidence>
<proteinExistence type="predicted"/>
<feature type="region of interest" description="Disordered" evidence="1">
    <location>
        <begin position="1"/>
        <end position="34"/>
    </location>
</feature>
<dbReference type="Pfam" id="PF00296">
    <property type="entry name" value="Bac_luciferase"/>
    <property type="match status" value="2"/>
</dbReference>
<dbReference type="Gene3D" id="3.20.20.30">
    <property type="entry name" value="Luciferase-like domain"/>
    <property type="match status" value="1"/>
</dbReference>
<dbReference type="GO" id="GO:0004497">
    <property type="term" value="F:monooxygenase activity"/>
    <property type="evidence" value="ECO:0007669"/>
    <property type="project" value="UniProtKB-KW"/>
</dbReference>
<feature type="compositionally biased region" description="Pro residues" evidence="1">
    <location>
        <begin position="147"/>
        <end position="163"/>
    </location>
</feature>
<name>A0A4Y3L0P6_9CELL</name>
<dbReference type="GO" id="GO:0005829">
    <property type="term" value="C:cytosol"/>
    <property type="evidence" value="ECO:0007669"/>
    <property type="project" value="TreeGrafter"/>
</dbReference>
<dbReference type="RefSeq" id="WP_084142460.1">
    <property type="nucleotide sequence ID" value="NZ_BJLR01000030.1"/>
</dbReference>
<keyword evidence="3" id="KW-0503">Monooxygenase</keyword>
<protein>
    <submittedName>
        <fullName evidence="3">Monooxygenase</fullName>
    </submittedName>
</protein>
<dbReference type="PANTHER" id="PTHR30137">
    <property type="entry name" value="LUCIFERASE-LIKE MONOOXYGENASE"/>
    <property type="match status" value="1"/>
</dbReference>
<dbReference type="Proteomes" id="UP000317046">
    <property type="component" value="Unassembled WGS sequence"/>
</dbReference>
<feature type="region of interest" description="Disordered" evidence="1">
    <location>
        <begin position="142"/>
        <end position="165"/>
    </location>
</feature>
<reference evidence="3" key="1">
    <citation type="submission" date="2019-06" db="EMBL/GenBank/DDBJ databases">
        <title>Whole genome shotgun sequence of Cellulomonas cellasea NBRC 3753.</title>
        <authorList>
            <person name="Hosoyama A."/>
            <person name="Uohara A."/>
            <person name="Ohji S."/>
            <person name="Ichikawa N."/>
        </authorList>
    </citation>
    <scope>NUCLEOTIDE SEQUENCE [LARGE SCALE GENOMIC DNA]</scope>
    <source>
        <strain evidence="3">NBRC 3753</strain>
    </source>
</reference>
<organism evidence="3 4">
    <name type="scientific">Cellulomonas cellasea</name>
    <dbReference type="NCBI Taxonomy" id="43670"/>
    <lineage>
        <taxon>Bacteria</taxon>
        <taxon>Bacillati</taxon>
        <taxon>Actinomycetota</taxon>
        <taxon>Actinomycetes</taxon>
        <taxon>Micrococcales</taxon>
        <taxon>Cellulomonadaceae</taxon>
        <taxon>Cellulomonas</taxon>
    </lineage>
</organism>
<dbReference type="PANTHER" id="PTHR30137:SF6">
    <property type="entry name" value="LUCIFERASE-LIKE MONOOXYGENASE"/>
    <property type="match status" value="1"/>
</dbReference>
<dbReference type="InterPro" id="IPR011251">
    <property type="entry name" value="Luciferase-like_dom"/>
</dbReference>
<dbReference type="InterPro" id="IPR050766">
    <property type="entry name" value="Bact_Lucif_Oxidored"/>
</dbReference>
<evidence type="ECO:0000313" key="3">
    <source>
        <dbReference type="EMBL" id="GEA89226.1"/>
    </source>
</evidence>
<keyword evidence="3" id="KW-0560">Oxidoreductase</keyword>
<feature type="domain" description="Luciferase-like" evidence="2">
    <location>
        <begin position="42"/>
        <end position="150"/>
    </location>
</feature>
<gene>
    <name evidence="3" type="ORF">CCE01nite_31750</name>
</gene>
<keyword evidence="4" id="KW-1185">Reference proteome</keyword>
<feature type="compositionally biased region" description="Low complexity" evidence="1">
    <location>
        <begin position="1"/>
        <end position="24"/>
    </location>
</feature>
<evidence type="ECO:0000313" key="4">
    <source>
        <dbReference type="Proteomes" id="UP000317046"/>
    </source>
</evidence>
<evidence type="ECO:0000259" key="2">
    <source>
        <dbReference type="Pfam" id="PF00296"/>
    </source>
</evidence>
<dbReference type="EMBL" id="BJLR01000030">
    <property type="protein sequence ID" value="GEA89226.1"/>
    <property type="molecule type" value="Genomic_DNA"/>
</dbReference>
<sequence>MTSTTAAPTAPTATPTAPTAAPAGAPGGTRTSSGARRVPLSILDLATVSEGSTGQHAIRASIDLAVAADALGYHRLWFAEHHLAPGVASAAPAVLAALAADRTRRLRVGSGAILLSTTSPLVAAEQFGSVAALHPGRVDLGVGRAFSPPPADGTAPPPPPRPPVEARVVDGLPVPAPPPVDLNDSAFRERLLAQKRVIGASRAPASLRDELELVLGLRAGTYRDADGTPYVSPPAEGAAFDLWVLASSPGESARVAGELGLPLAANYHVSPSSTLETVAAYRAAFRPGVLPAPYVLVSADVLVAADDAHAQRLAEPFPAWVRSIRTSGSGAVAYPRPGTTAPWHELDDATRALVRDRVDTRVVGGPDTVVERLDTLQRVTGADELLVTTVTHDKRDTVRSFELLAGAWGLSAGAPAVADAFAR</sequence>
<dbReference type="GO" id="GO:0016705">
    <property type="term" value="F:oxidoreductase activity, acting on paired donors, with incorporation or reduction of molecular oxygen"/>
    <property type="evidence" value="ECO:0007669"/>
    <property type="project" value="InterPro"/>
</dbReference>
<dbReference type="CDD" id="cd00347">
    <property type="entry name" value="Flavin_utilizing_monoxygenases"/>
    <property type="match status" value="2"/>
</dbReference>
<accession>A0A4Y3L0P6</accession>
<dbReference type="SUPFAM" id="SSF51679">
    <property type="entry name" value="Bacterial luciferase-like"/>
    <property type="match status" value="1"/>
</dbReference>
<comment type="caution">
    <text evidence="3">The sequence shown here is derived from an EMBL/GenBank/DDBJ whole genome shotgun (WGS) entry which is preliminary data.</text>
</comment>